<dbReference type="RefSeq" id="WP_162638321.1">
    <property type="nucleotide sequence ID" value="NZ_CP048286.1"/>
</dbReference>
<sequence length="77" mass="8755">MRIGLAEINMELESKNAVTAAFDYIHTHIDSLDYQTGAKRLHNDLHPKNIIINEGRLAGIIDWECSQFGESDFELSH</sequence>
<reference evidence="2 3" key="1">
    <citation type="submission" date="2020-02" db="EMBL/GenBank/DDBJ databases">
        <title>Paenibacillus sp. nov., isolated from rhizosphere soil of tomato.</title>
        <authorList>
            <person name="Weon H.-Y."/>
            <person name="Lee S.A."/>
        </authorList>
    </citation>
    <scope>NUCLEOTIDE SEQUENCE [LARGE SCALE GENOMIC DNA]</scope>
    <source>
        <strain evidence="2 3">14171R-81</strain>
    </source>
</reference>
<dbReference type="AlphaFoldDB" id="A0A6C0NZ54"/>
<dbReference type="Gene3D" id="3.90.1200.10">
    <property type="match status" value="1"/>
</dbReference>
<keyword evidence="2" id="KW-0808">Transferase</keyword>
<dbReference type="PROSITE" id="PS50011">
    <property type="entry name" value="PROTEIN_KINASE_DOM"/>
    <property type="match status" value="1"/>
</dbReference>
<evidence type="ECO:0000313" key="2">
    <source>
        <dbReference type="EMBL" id="QHW29752.1"/>
    </source>
</evidence>
<protein>
    <submittedName>
        <fullName evidence="2">Phosphotransferase</fullName>
    </submittedName>
</protein>
<dbReference type="InterPro" id="IPR002575">
    <property type="entry name" value="Aminoglycoside_PTrfase"/>
</dbReference>
<gene>
    <name evidence="2" type="ORF">GZH47_02125</name>
</gene>
<dbReference type="InterPro" id="IPR011009">
    <property type="entry name" value="Kinase-like_dom_sf"/>
</dbReference>
<evidence type="ECO:0000313" key="3">
    <source>
        <dbReference type="Proteomes" id="UP000479114"/>
    </source>
</evidence>
<evidence type="ECO:0000259" key="1">
    <source>
        <dbReference type="PROSITE" id="PS50011"/>
    </source>
</evidence>
<dbReference type="GO" id="GO:0005524">
    <property type="term" value="F:ATP binding"/>
    <property type="evidence" value="ECO:0007669"/>
    <property type="project" value="InterPro"/>
</dbReference>
<proteinExistence type="predicted"/>
<dbReference type="Proteomes" id="UP000479114">
    <property type="component" value="Chromosome"/>
</dbReference>
<dbReference type="Pfam" id="PF01636">
    <property type="entry name" value="APH"/>
    <property type="match status" value="1"/>
</dbReference>
<name>A0A6C0NZ54_9BACL</name>
<dbReference type="EMBL" id="CP048286">
    <property type="protein sequence ID" value="QHW29752.1"/>
    <property type="molecule type" value="Genomic_DNA"/>
</dbReference>
<dbReference type="InterPro" id="IPR000719">
    <property type="entry name" value="Prot_kinase_dom"/>
</dbReference>
<keyword evidence="3" id="KW-1185">Reference proteome</keyword>
<organism evidence="2 3">
    <name type="scientific">Paenibacillus rhizovicinus</name>
    <dbReference type="NCBI Taxonomy" id="2704463"/>
    <lineage>
        <taxon>Bacteria</taxon>
        <taxon>Bacillati</taxon>
        <taxon>Bacillota</taxon>
        <taxon>Bacilli</taxon>
        <taxon>Bacillales</taxon>
        <taxon>Paenibacillaceae</taxon>
        <taxon>Paenibacillus</taxon>
    </lineage>
</organism>
<dbReference type="GO" id="GO:0004672">
    <property type="term" value="F:protein kinase activity"/>
    <property type="evidence" value="ECO:0007669"/>
    <property type="project" value="InterPro"/>
</dbReference>
<dbReference type="KEGG" id="prz:GZH47_02125"/>
<feature type="domain" description="Protein kinase" evidence="1">
    <location>
        <begin position="1"/>
        <end position="77"/>
    </location>
</feature>
<dbReference type="SUPFAM" id="SSF56112">
    <property type="entry name" value="Protein kinase-like (PK-like)"/>
    <property type="match status" value="1"/>
</dbReference>
<accession>A0A6C0NZ54</accession>